<evidence type="ECO:0000313" key="3">
    <source>
        <dbReference type="EMBL" id="KZN06298.1"/>
    </source>
</evidence>
<dbReference type="EMBL" id="LNRQ01000002">
    <property type="protein sequence ID" value="KZN06298.1"/>
    <property type="molecule type" value="Genomic_DNA"/>
</dbReference>
<organism evidence="3">
    <name type="scientific">Daucus carota subsp. sativus</name>
    <name type="common">Carrot</name>
    <dbReference type="NCBI Taxonomy" id="79200"/>
    <lineage>
        <taxon>Eukaryota</taxon>
        <taxon>Viridiplantae</taxon>
        <taxon>Streptophyta</taxon>
        <taxon>Embryophyta</taxon>
        <taxon>Tracheophyta</taxon>
        <taxon>Spermatophyta</taxon>
        <taxon>Magnoliopsida</taxon>
        <taxon>eudicotyledons</taxon>
        <taxon>Gunneridae</taxon>
        <taxon>Pentapetalae</taxon>
        <taxon>asterids</taxon>
        <taxon>campanulids</taxon>
        <taxon>Apiales</taxon>
        <taxon>Apiaceae</taxon>
        <taxon>Apioideae</taxon>
        <taxon>Scandiceae</taxon>
        <taxon>Daucinae</taxon>
        <taxon>Daucus</taxon>
        <taxon>Daucus sect. Daucus</taxon>
    </lineage>
</organism>
<dbReference type="AlphaFoldDB" id="A0A166EAC2"/>
<dbReference type="PANTHER" id="PTHR31745">
    <property type="entry name" value="SINGLE-STRANDED DNA-BINDING PROTEIN WHY2, MITOCHONDRIAL"/>
    <property type="match status" value="1"/>
</dbReference>
<dbReference type="Pfam" id="PF08536">
    <property type="entry name" value="Whirly"/>
    <property type="match status" value="1"/>
</dbReference>
<gene>
    <name evidence="3" type="ORF">DCAR_007135</name>
</gene>
<protein>
    <submittedName>
        <fullName evidence="3">Uncharacterized protein</fullName>
    </submittedName>
</protein>
<accession>A0A166EAC2</accession>
<evidence type="ECO:0000256" key="2">
    <source>
        <dbReference type="ARBA" id="ARBA00022946"/>
    </source>
</evidence>
<comment type="similarity">
    <text evidence="1">Belongs to the Whirly family.</text>
</comment>
<comment type="caution">
    <text evidence="3">The sequence shown here is derived from an EMBL/GenBank/DDBJ whole genome shotgun (WGS) entry which is preliminary data.</text>
</comment>
<dbReference type="OMA" id="IGWSAFA"/>
<evidence type="ECO:0000256" key="1">
    <source>
        <dbReference type="ARBA" id="ARBA00006061"/>
    </source>
</evidence>
<reference evidence="3" key="1">
    <citation type="journal article" date="2016" name="Nat. Genet.">
        <title>A high-quality carrot genome assembly provides new insights into carotenoid accumulation and asterid genome evolution.</title>
        <authorList>
            <person name="Iorizzo M."/>
            <person name="Ellison S."/>
            <person name="Senalik D."/>
            <person name="Zeng P."/>
            <person name="Satapoomin P."/>
            <person name="Huang J."/>
            <person name="Bowman M."/>
            <person name="Iovene M."/>
            <person name="Sanseverino W."/>
            <person name="Cavagnaro P."/>
            <person name="Yildiz M."/>
            <person name="Macko-Podgorni A."/>
            <person name="Moranska E."/>
            <person name="Grzebelus E."/>
            <person name="Grzebelus D."/>
            <person name="Ashrafi H."/>
            <person name="Zheng Z."/>
            <person name="Cheng S."/>
            <person name="Spooner D."/>
            <person name="Van Deynze A."/>
            <person name="Simon P."/>
        </authorList>
    </citation>
    <scope>NUCLEOTIDE SEQUENCE [LARGE SCALE GENOMIC DNA]</scope>
    <source>
        <tissue evidence="3">Leaf</tissue>
    </source>
</reference>
<keyword evidence="2" id="KW-0809">Transit peptide</keyword>
<dbReference type="Gene3D" id="2.30.31.10">
    <property type="entry name" value="Transcriptional Coactivator Pc4, Chain A"/>
    <property type="match status" value="1"/>
</dbReference>
<dbReference type="GO" id="GO:0006355">
    <property type="term" value="P:regulation of DNA-templated transcription"/>
    <property type="evidence" value="ECO:0007669"/>
    <property type="project" value="InterPro"/>
</dbReference>
<dbReference type="PANTHER" id="PTHR31745:SF2">
    <property type="entry name" value="SINGLE-STRANDED DNA-BINDING PROTEIN WHY1, CHLOROPLASTIC"/>
    <property type="match status" value="1"/>
</dbReference>
<dbReference type="STRING" id="79200.A0A166EAC2"/>
<dbReference type="InterPro" id="IPR009044">
    <property type="entry name" value="ssDNA-bd_transcriptional_reg"/>
</dbReference>
<proteinExistence type="inferred from homology"/>
<dbReference type="SUPFAM" id="SSF54447">
    <property type="entry name" value="ssDNA-binding transcriptional regulator domain"/>
    <property type="match status" value="1"/>
</dbReference>
<dbReference type="InterPro" id="IPR013742">
    <property type="entry name" value="Whirly"/>
</dbReference>
<name>A0A166EAC2_DAUCS</name>
<sequence length="267" mass="29709">MLNHTLSQPSSTSGFSSILNPNHLHTKLSSHLHYSFSLNPKKSKTPFPNKLSVNRSPHFEHFHHQNNNFTATKSSLSPPATGSASPRFFVGHSIYKGKAALTVEPRAPEFAPLDSGSYKLSREGCVLLQFAPAASVRQYDWSRKQVFLLSITEIGTLMSLGAKDSCEFFHDPFKGKRLCLLPPELNFYSSQNLNQPNAGVQNKLANMDESIYIPVTRAELTVLVSAFNFLVPYLLGWHAYADSIKPDDLTRGNNANPRAGADFEWSR</sequence>
<dbReference type="GO" id="GO:0006952">
    <property type="term" value="P:defense response"/>
    <property type="evidence" value="ECO:0007669"/>
    <property type="project" value="InterPro"/>
</dbReference>
<dbReference type="Gramene" id="KZN06298">
    <property type="protein sequence ID" value="KZN06298"/>
    <property type="gene ID" value="DCAR_007135"/>
</dbReference>
<dbReference type="GO" id="GO:0003697">
    <property type="term" value="F:single-stranded DNA binding"/>
    <property type="evidence" value="ECO:0007669"/>
    <property type="project" value="InterPro"/>
</dbReference>